<sequence length="243" mass="27628">MLRFRHRMHPRKIQTGLSEGPEGRLKRMRQIVSGLIRYERVEPTFAQADEARQYAERLLYLAIKNGDKHKETMDMADFWLLEKDLIHKLFKVLVPRYQSYTTCFTDLHKLAVEYPGQGFPRAVLELRGNPWPPIVPRQRDTRYLLSNILLAGARKDYHISKQKAREQHQQEQAQGGHDEVLSSGRGEMVESSQAYQSSASSSSVDTGLSEMEGDDARSARGSSVDASSFSASSTSSSHRDSER</sequence>
<dbReference type="SUPFAM" id="SSF64263">
    <property type="entry name" value="Prokaryotic ribosomal protein L17"/>
    <property type="match status" value="1"/>
</dbReference>
<dbReference type="AlphaFoldDB" id="A0A3S0ZD59"/>
<dbReference type="GO" id="GO:0006412">
    <property type="term" value="P:translation"/>
    <property type="evidence" value="ECO:0007669"/>
    <property type="project" value="InterPro"/>
</dbReference>
<evidence type="ECO:0000256" key="5">
    <source>
        <dbReference type="ARBA" id="ARBA00035413"/>
    </source>
</evidence>
<keyword evidence="3" id="KW-0687">Ribonucleoprotein</keyword>
<protein>
    <recommendedName>
        <fullName evidence="4">Large ribosomal subunit protein bL17m</fullName>
    </recommendedName>
    <alternativeName>
        <fullName evidence="5">39S ribosomal protein L17, mitochondrial</fullName>
    </alternativeName>
</protein>
<feature type="compositionally biased region" description="Low complexity" evidence="6">
    <location>
        <begin position="219"/>
        <end position="236"/>
    </location>
</feature>
<evidence type="ECO:0000313" key="7">
    <source>
        <dbReference type="EMBL" id="RUS76192.1"/>
    </source>
</evidence>
<dbReference type="GO" id="GO:0005762">
    <property type="term" value="C:mitochondrial large ribosomal subunit"/>
    <property type="evidence" value="ECO:0007669"/>
    <property type="project" value="TreeGrafter"/>
</dbReference>
<dbReference type="OrthoDB" id="275000at2759"/>
<dbReference type="STRING" id="188477.A0A3S0ZD59"/>
<dbReference type="Pfam" id="PF01196">
    <property type="entry name" value="Ribosomal_L17"/>
    <property type="match status" value="1"/>
</dbReference>
<dbReference type="InterPro" id="IPR036373">
    <property type="entry name" value="Ribosomal_bL17_sf"/>
</dbReference>
<dbReference type="PANTHER" id="PTHR14413">
    <property type="entry name" value="RIBOSOMAL PROTEIN L17"/>
    <property type="match status" value="1"/>
</dbReference>
<evidence type="ECO:0000256" key="2">
    <source>
        <dbReference type="ARBA" id="ARBA00022980"/>
    </source>
</evidence>
<feature type="region of interest" description="Disordered" evidence="6">
    <location>
        <begin position="159"/>
        <end position="243"/>
    </location>
</feature>
<proteinExistence type="inferred from homology"/>
<feature type="compositionally biased region" description="Basic and acidic residues" evidence="6">
    <location>
        <begin position="159"/>
        <end position="169"/>
    </location>
</feature>
<keyword evidence="8" id="KW-1185">Reference proteome</keyword>
<evidence type="ECO:0000256" key="3">
    <source>
        <dbReference type="ARBA" id="ARBA00023274"/>
    </source>
</evidence>
<keyword evidence="2" id="KW-0689">Ribosomal protein</keyword>
<evidence type="ECO:0000256" key="4">
    <source>
        <dbReference type="ARBA" id="ARBA00035290"/>
    </source>
</evidence>
<dbReference type="FunFam" id="3.90.1030.10:FF:000009">
    <property type="entry name" value="39S ribosomal protein L17, mitochondrial"/>
    <property type="match status" value="1"/>
</dbReference>
<evidence type="ECO:0000256" key="6">
    <source>
        <dbReference type="SAM" id="MobiDB-lite"/>
    </source>
</evidence>
<dbReference type="Proteomes" id="UP000271974">
    <property type="component" value="Unassembled WGS sequence"/>
</dbReference>
<comment type="similarity">
    <text evidence="1">Belongs to the bacterial ribosomal protein bL17 family.</text>
</comment>
<gene>
    <name evidence="7" type="ORF">EGW08_016036</name>
</gene>
<evidence type="ECO:0000256" key="1">
    <source>
        <dbReference type="ARBA" id="ARBA00008777"/>
    </source>
</evidence>
<dbReference type="Gene3D" id="3.90.1030.10">
    <property type="entry name" value="Ribosomal protein L17"/>
    <property type="match status" value="1"/>
</dbReference>
<name>A0A3S0ZD59_ELYCH</name>
<dbReference type="PANTHER" id="PTHR14413:SF16">
    <property type="entry name" value="LARGE RIBOSOMAL SUBUNIT PROTEIN BL17M"/>
    <property type="match status" value="1"/>
</dbReference>
<comment type="caution">
    <text evidence="7">The sequence shown here is derived from an EMBL/GenBank/DDBJ whole genome shotgun (WGS) entry which is preliminary data.</text>
</comment>
<organism evidence="7 8">
    <name type="scientific">Elysia chlorotica</name>
    <name type="common">Eastern emerald elysia</name>
    <name type="synonym">Sea slug</name>
    <dbReference type="NCBI Taxonomy" id="188477"/>
    <lineage>
        <taxon>Eukaryota</taxon>
        <taxon>Metazoa</taxon>
        <taxon>Spiralia</taxon>
        <taxon>Lophotrochozoa</taxon>
        <taxon>Mollusca</taxon>
        <taxon>Gastropoda</taxon>
        <taxon>Heterobranchia</taxon>
        <taxon>Euthyneura</taxon>
        <taxon>Panpulmonata</taxon>
        <taxon>Sacoglossa</taxon>
        <taxon>Placobranchoidea</taxon>
        <taxon>Plakobranchidae</taxon>
        <taxon>Elysia</taxon>
    </lineage>
</organism>
<evidence type="ECO:0000313" key="8">
    <source>
        <dbReference type="Proteomes" id="UP000271974"/>
    </source>
</evidence>
<dbReference type="EMBL" id="RQTK01000681">
    <property type="protein sequence ID" value="RUS76192.1"/>
    <property type="molecule type" value="Genomic_DNA"/>
</dbReference>
<dbReference type="InterPro" id="IPR000456">
    <property type="entry name" value="Ribosomal_bL17"/>
</dbReference>
<reference evidence="7 8" key="1">
    <citation type="submission" date="2019-01" db="EMBL/GenBank/DDBJ databases">
        <title>A draft genome assembly of the solar-powered sea slug Elysia chlorotica.</title>
        <authorList>
            <person name="Cai H."/>
            <person name="Li Q."/>
            <person name="Fang X."/>
            <person name="Li J."/>
            <person name="Curtis N.E."/>
            <person name="Altenburger A."/>
            <person name="Shibata T."/>
            <person name="Feng M."/>
            <person name="Maeda T."/>
            <person name="Schwartz J.A."/>
            <person name="Shigenobu S."/>
            <person name="Lundholm N."/>
            <person name="Nishiyama T."/>
            <person name="Yang H."/>
            <person name="Hasebe M."/>
            <person name="Li S."/>
            <person name="Pierce S.K."/>
            <person name="Wang J."/>
        </authorList>
    </citation>
    <scope>NUCLEOTIDE SEQUENCE [LARGE SCALE GENOMIC DNA]</scope>
    <source>
        <strain evidence="7">EC2010</strain>
        <tissue evidence="7">Whole organism of an adult</tissue>
    </source>
</reference>
<accession>A0A3S0ZD59</accession>
<dbReference type="GO" id="GO:0003735">
    <property type="term" value="F:structural constituent of ribosome"/>
    <property type="evidence" value="ECO:0007669"/>
    <property type="project" value="InterPro"/>
</dbReference>
<feature type="compositionally biased region" description="Low complexity" evidence="6">
    <location>
        <begin position="191"/>
        <end position="203"/>
    </location>
</feature>